<sequence length="254" mass="30301">MLLIYKFLIIILLLIIFYYVINVNIECFVGSSSSNKNYTNTNEYPSFTINSNIPYDIKLNNDKNNYYDYGNDEIEAKFAALLKIDYNKIITAIEGSEWSEWIKDDNYPYYNQIIIYLQQLVQHDIFTLPNDKNKFKIIKHSLVRYKKQLEDKGILLLEIDIIIYRENKPLARHMKFLIKSNGVKHNIAMAKVVGVINECNLKGNYETYDKNDYQEFNPEFKYKYDMNSFLYDTNDKLLHSEIEYNIYNKILKEL</sequence>
<keyword evidence="1" id="KW-0812">Transmembrane</keyword>
<keyword evidence="1" id="KW-1133">Transmembrane helix</keyword>
<accession>A0A6C0LI48</accession>
<name>A0A6C0LI48_9ZZZZ</name>
<keyword evidence="1" id="KW-0472">Membrane</keyword>
<evidence type="ECO:0000256" key="1">
    <source>
        <dbReference type="SAM" id="Phobius"/>
    </source>
</evidence>
<proteinExistence type="predicted"/>
<dbReference type="AlphaFoldDB" id="A0A6C0LI48"/>
<protein>
    <submittedName>
        <fullName evidence="2">Uncharacterized protein</fullName>
    </submittedName>
</protein>
<dbReference type="EMBL" id="MN740492">
    <property type="protein sequence ID" value="QHU29675.1"/>
    <property type="molecule type" value="Genomic_DNA"/>
</dbReference>
<evidence type="ECO:0000313" key="2">
    <source>
        <dbReference type="EMBL" id="QHU29675.1"/>
    </source>
</evidence>
<feature type="transmembrane region" description="Helical" evidence="1">
    <location>
        <begin position="7"/>
        <end position="25"/>
    </location>
</feature>
<reference evidence="2" key="1">
    <citation type="journal article" date="2020" name="Nature">
        <title>Giant virus diversity and host interactions through global metagenomics.</title>
        <authorList>
            <person name="Schulz F."/>
            <person name="Roux S."/>
            <person name="Paez-Espino D."/>
            <person name="Jungbluth S."/>
            <person name="Walsh D.A."/>
            <person name="Denef V.J."/>
            <person name="McMahon K.D."/>
            <person name="Konstantinidis K.T."/>
            <person name="Eloe-Fadrosh E.A."/>
            <person name="Kyrpides N.C."/>
            <person name="Woyke T."/>
        </authorList>
    </citation>
    <scope>NUCLEOTIDE SEQUENCE</scope>
    <source>
        <strain evidence="2">GVMAG-M-3300027804-48</strain>
    </source>
</reference>
<organism evidence="2">
    <name type="scientific">viral metagenome</name>
    <dbReference type="NCBI Taxonomy" id="1070528"/>
    <lineage>
        <taxon>unclassified sequences</taxon>
        <taxon>metagenomes</taxon>
        <taxon>organismal metagenomes</taxon>
    </lineage>
</organism>